<dbReference type="PANTHER" id="PTHR37946">
    <property type="entry name" value="SLL1969 PROTEIN"/>
    <property type="match status" value="1"/>
</dbReference>
<dbReference type="Proteomes" id="UP000021816">
    <property type="component" value="Unassembled WGS sequence"/>
</dbReference>
<keyword evidence="1" id="KW-0472">Membrane</keyword>
<keyword evidence="1" id="KW-1133">Transmembrane helix</keyword>
<protein>
    <submittedName>
        <fullName evidence="3">Lipase A</fullName>
        <ecNumber evidence="3">3.1.1.3</ecNumber>
    </submittedName>
</protein>
<dbReference type="InterPro" id="IPR000073">
    <property type="entry name" value="AB_hydrolase_1"/>
</dbReference>
<feature type="transmembrane region" description="Helical" evidence="1">
    <location>
        <begin position="12"/>
        <end position="35"/>
    </location>
</feature>
<dbReference type="AlphaFoldDB" id="A0A011QTT9"/>
<dbReference type="Gene3D" id="3.40.50.1820">
    <property type="entry name" value="alpha/beta hydrolase"/>
    <property type="match status" value="1"/>
</dbReference>
<feature type="domain" description="AB hydrolase-1" evidence="2">
    <location>
        <begin position="121"/>
        <end position="222"/>
    </location>
</feature>
<evidence type="ECO:0000313" key="3">
    <source>
        <dbReference type="EMBL" id="EXI82289.1"/>
    </source>
</evidence>
<feature type="transmembrane region" description="Helical" evidence="1">
    <location>
        <begin position="71"/>
        <end position="91"/>
    </location>
</feature>
<dbReference type="EMBL" id="JEMX01000012">
    <property type="protein sequence ID" value="EXI82289.1"/>
    <property type="molecule type" value="Genomic_DNA"/>
</dbReference>
<dbReference type="EC" id="3.1.1.3" evidence="3"/>
<dbReference type="PANTHER" id="PTHR37946:SF1">
    <property type="entry name" value="SLL1969 PROTEIN"/>
    <property type="match status" value="1"/>
</dbReference>
<dbReference type="STRING" id="1454003.AW10_00737"/>
<keyword evidence="3" id="KW-0378">Hydrolase</keyword>
<proteinExistence type="predicted"/>
<evidence type="ECO:0000313" key="4">
    <source>
        <dbReference type="Proteomes" id="UP000021816"/>
    </source>
</evidence>
<reference evidence="3 4" key="1">
    <citation type="submission" date="2014-02" db="EMBL/GenBank/DDBJ databases">
        <title>Expanding our view of genomic diversity in Candidatus Accumulibacter clades.</title>
        <authorList>
            <person name="Skennerton C.T."/>
            <person name="Barr J.J."/>
            <person name="Slater F.R."/>
            <person name="Bond P.L."/>
            <person name="Tyson G.W."/>
        </authorList>
    </citation>
    <scope>NUCLEOTIDE SEQUENCE [LARGE SCALE GENOMIC DNA]</scope>
    <source>
        <strain evidence="4">BA-92</strain>
    </source>
</reference>
<dbReference type="Pfam" id="PF00561">
    <property type="entry name" value="Abhydrolase_1"/>
    <property type="match status" value="1"/>
</dbReference>
<sequence length="327" mass="35179">MLARALRLSHALELTLYVILAMSVCDASLVVALGLAVLAMLALRAVVIAVTYAYAGAYASLAPRLSSRQRVLMVLGEYLSFVVTFLVIMPFERWWMGDDRLPRQATEGQGLTAAAPEDSRPPILLIHGYGCSRACWWWLRAHLEAAGWSVATISLEPIYTSIDDYVDPVARRVDEVLAAIGATQLVLVGHSMGGLVSRAYLQRYGGARVARLVTLGTPHQGSELARLGCGDNGRQMRPHSPWLQALASPPASVDTVALYSPQDNFVMPPALLELRGAQNQAIAGVGHLAMLYSPRVVQALLTVLEQTAARCPRAVTAAAEISKVADA</sequence>
<feature type="transmembrane region" description="Helical" evidence="1">
    <location>
        <begin position="41"/>
        <end position="59"/>
    </location>
</feature>
<name>A0A011QTT9_9PROT</name>
<dbReference type="SUPFAM" id="SSF53474">
    <property type="entry name" value="alpha/beta-Hydrolases"/>
    <property type="match status" value="1"/>
</dbReference>
<dbReference type="PATRIC" id="fig|1454003.3.peg.754"/>
<keyword evidence="1" id="KW-0812">Transmembrane</keyword>
<comment type="caution">
    <text evidence="3">The sequence shown here is derived from an EMBL/GenBank/DDBJ whole genome shotgun (WGS) entry which is preliminary data.</text>
</comment>
<evidence type="ECO:0000256" key="1">
    <source>
        <dbReference type="SAM" id="Phobius"/>
    </source>
</evidence>
<evidence type="ECO:0000259" key="2">
    <source>
        <dbReference type="Pfam" id="PF00561"/>
    </source>
</evidence>
<organism evidence="3 4">
    <name type="scientific">Candidatus Accumulibacter appositus</name>
    <dbReference type="NCBI Taxonomy" id="1454003"/>
    <lineage>
        <taxon>Bacteria</taxon>
        <taxon>Pseudomonadati</taxon>
        <taxon>Pseudomonadota</taxon>
        <taxon>Betaproteobacteria</taxon>
        <taxon>Candidatus Accumulibacter</taxon>
    </lineage>
</organism>
<dbReference type="InterPro" id="IPR029058">
    <property type="entry name" value="AB_hydrolase_fold"/>
</dbReference>
<accession>A0A011QTT9</accession>
<dbReference type="GO" id="GO:0004806">
    <property type="term" value="F:triacylglycerol lipase activity"/>
    <property type="evidence" value="ECO:0007669"/>
    <property type="project" value="UniProtKB-EC"/>
</dbReference>
<gene>
    <name evidence="3" type="primary">estA_1</name>
    <name evidence="3" type="ORF">AW10_00737</name>
</gene>